<reference evidence="4 5" key="1">
    <citation type="journal article" date="2022" name="Gigascience">
        <title>A chromosome-level genome assembly and annotation of the desert horned lizard, Phrynosoma platyrhinos, provides insight into chromosomal rearrangements among reptiles.</title>
        <authorList>
            <person name="Koochekian N."/>
            <person name="Ascanio A."/>
            <person name="Farleigh K."/>
            <person name="Card D.C."/>
            <person name="Schield D.R."/>
            <person name="Castoe T.A."/>
            <person name="Jezkova T."/>
        </authorList>
    </citation>
    <scope>NUCLEOTIDE SEQUENCE [LARGE SCALE GENOMIC DNA]</scope>
    <source>
        <strain evidence="4">NK-2021</strain>
    </source>
</reference>
<feature type="compositionally biased region" description="Polar residues" evidence="2">
    <location>
        <begin position="363"/>
        <end position="372"/>
    </location>
</feature>
<feature type="domain" description="Spermatogenesis-associated protein 2 PUB-like" evidence="3">
    <location>
        <begin position="84"/>
        <end position="210"/>
    </location>
</feature>
<dbReference type="PANTHER" id="PTHR15326">
    <property type="entry name" value="SPERMATOGENESIS-ASSOCIATED PROTEIN 2/TAMOZHENNIC"/>
    <property type="match status" value="1"/>
</dbReference>
<dbReference type="Gene3D" id="1.20.58.2190">
    <property type="match status" value="1"/>
</dbReference>
<dbReference type="InterPro" id="IPR048839">
    <property type="entry name" value="SPATA2_PUB-like"/>
</dbReference>
<keyword evidence="5" id="KW-1185">Reference proteome</keyword>
<proteinExistence type="inferred from homology"/>
<dbReference type="Pfam" id="PF21388">
    <property type="entry name" value="SPATA2_PUB-like"/>
    <property type="match status" value="1"/>
</dbReference>
<feature type="compositionally biased region" description="Basic and acidic residues" evidence="2">
    <location>
        <begin position="223"/>
        <end position="241"/>
    </location>
</feature>
<dbReference type="PANTHER" id="PTHR15326:SF7">
    <property type="entry name" value="SPERMATOGENESIS-ASSOCIATED PROTEIN 2-LIKE PROTEIN"/>
    <property type="match status" value="1"/>
</dbReference>
<evidence type="ECO:0000256" key="1">
    <source>
        <dbReference type="ARBA" id="ARBA00038142"/>
    </source>
</evidence>
<name>A0ABQ7SQZ1_PHRPL</name>
<sequence length="460" mass="51006">MYYISHSFPGCRMTPGSALQEEYCRCLQRDFRRGHTGVCTDQSLKELLWHHLLADPDLHYALQGEDTFATLAAALRGHLDLGPALRNLSKAFEVLELAAINLYFFPWRKEFGTIKTFSGVYVHVLQGVLPEADIVRSFHRLGYVKRDNLHLTISQLPPGTSLLCAACGFFAARVECEILGKLVEELEPCVLSPEDLLKVRKESIGSLETCVAKLRNLVRRPRGRETRVEPPEGIDLYREDPEGQSPYGEPLGGGRLSSQHPLPLCERASPRSREHHLWNPPLMENRSKVWAAGPDQPYDNGIPASDEPDLETSFSFISLRRELSRAADTDYPAQPASQFLSPGPPYDSTGFQAHGASGLASPSAGQPRSPQLSPARERRALAPGIELPRYRLHLCLSPGALPASCCNTCRSLHGSGCNGAQLCRGNNHHVEELQTMQQQRLWLQRTEVDKLLHEGGAASQ</sequence>
<evidence type="ECO:0000313" key="4">
    <source>
        <dbReference type="EMBL" id="KAH0619719.1"/>
    </source>
</evidence>
<evidence type="ECO:0000256" key="2">
    <source>
        <dbReference type="SAM" id="MobiDB-lite"/>
    </source>
</evidence>
<feature type="region of interest" description="Disordered" evidence="2">
    <location>
        <begin position="222"/>
        <end position="280"/>
    </location>
</feature>
<feature type="compositionally biased region" description="Basic and acidic residues" evidence="2">
    <location>
        <begin position="268"/>
        <end position="277"/>
    </location>
</feature>
<dbReference type="EMBL" id="JAIPUX010003776">
    <property type="protein sequence ID" value="KAH0619719.1"/>
    <property type="molecule type" value="Genomic_DNA"/>
</dbReference>
<organism evidence="4 5">
    <name type="scientific">Phrynosoma platyrhinos</name>
    <name type="common">Desert horned lizard</name>
    <dbReference type="NCBI Taxonomy" id="52577"/>
    <lineage>
        <taxon>Eukaryota</taxon>
        <taxon>Metazoa</taxon>
        <taxon>Chordata</taxon>
        <taxon>Craniata</taxon>
        <taxon>Vertebrata</taxon>
        <taxon>Euteleostomi</taxon>
        <taxon>Lepidosauria</taxon>
        <taxon>Squamata</taxon>
        <taxon>Bifurcata</taxon>
        <taxon>Unidentata</taxon>
        <taxon>Episquamata</taxon>
        <taxon>Toxicofera</taxon>
        <taxon>Iguania</taxon>
        <taxon>Phrynosomatidae</taxon>
        <taxon>Phrynosomatinae</taxon>
        <taxon>Phrynosoma</taxon>
    </lineage>
</organism>
<dbReference type="Proteomes" id="UP000826234">
    <property type="component" value="Unassembled WGS sequence"/>
</dbReference>
<comment type="similarity">
    <text evidence="1">Belongs to the SPATA2 family.</text>
</comment>
<evidence type="ECO:0000259" key="3">
    <source>
        <dbReference type="Pfam" id="PF21388"/>
    </source>
</evidence>
<accession>A0ABQ7SQZ1</accession>
<evidence type="ECO:0000313" key="5">
    <source>
        <dbReference type="Proteomes" id="UP000826234"/>
    </source>
</evidence>
<feature type="region of interest" description="Disordered" evidence="2">
    <location>
        <begin position="327"/>
        <end position="376"/>
    </location>
</feature>
<comment type="caution">
    <text evidence="4">The sequence shown here is derived from an EMBL/GenBank/DDBJ whole genome shotgun (WGS) entry which is preliminary data.</text>
</comment>
<gene>
    <name evidence="4" type="ORF">JD844_000657</name>
</gene>
<protein>
    <recommendedName>
        <fullName evidence="3">Spermatogenesis-associated protein 2 PUB-like domain-containing protein</fullName>
    </recommendedName>
</protein>